<dbReference type="PROSITE" id="PS51199">
    <property type="entry name" value="SF4_HELICASE"/>
    <property type="match status" value="1"/>
</dbReference>
<dbReference type="Pfam" id="PF03796">
    <property type="entry name" value="DnaB_C"/>
    <property type="match status" value="1"/>
</dbReference>
<protein>
    <recommendedName>
        <fullName evidence="1">SF4 helicase domain-containing protein</fullName>
    </recommendedName>
</protein>
<dbReference type="GO" id="GO:0005829">
    <property type="term" value="C:cytosol"/>
    <property type="evidence" value="ECO:0007669"/>
    <property type="project" value="TreeGrafter"/>
</dbReference>
<dbReference type="PANTHER" id="PTHR30153">
    <property type="entry name" value="REPLICATIVE DNA HELICASE DNAB"/>
    <property type="match status" value="1"/>
</dbReference>
<organism evidence="2">
    <name type="scientific">marine metagenome</name>
    <dbReference type="NCBI Taxonomy" id="408172"/>
    <lineage>
        <taxon>unclassified sequences</taxon>
        <taxon>metagenomes</taxon>
        <taxon>ecological metagenomes</taxon>
    </lineage>
</organism>
<dbReference type="SUPFAM" id="SSF52540">
    <property type="entry name" value="P-loop containing nucleoside triphosphate hydrolases"/>
    <property type="match status" value="1"/>
</dbReference>
<evidence type="ECO:0000313" key="2">
    <source>
        <dbReference type="EMBL" id="SVC27705.1"/>
    </source>
</evidence>
<reference evidence="2" key="1">
    <citation type="submission" date="2018-05" db="EMBL/GenBank/DDBJ databases">
        <authorList>
            <person name="Lanie J.A."/>
            <person name="Ng W.-L."/>
            <person name="Kazmierczak K.M."/>
            <person name="Andrzejewski T.M."/>
            <person name="Davidsen T.M."/>
            <person name="Wayne K.J."/>
            <person name="Tettelin H."/>
            <person name="Glass J.I."/>
            <person name="Rusch D."/>
            <person name="Podicherti R."/>
            <person name="Tsui H.-C.T."/>
            <person name="Winkler M.E."/>
        </authorList>
    </citation>
    <scope>NUCLEOTIDE SEQUENCE</scope>
</reference>
<dbReference type="InterPro" id="IPR007694">
    <property type="entry name" value="DNA_helicase_DnaB-like_C"/>
</dbReference>
<gene>
    <name evidence="2" type="ORF">METZ01_LOCUS280559</name>
</gene>
<sequence length="279" mass="31653">VLEYLSQTVFVPEADQQWLLDETERFCKDKAIYNAILDGIHIIDGKSKEHTPEALPSILTDALAVSFDTHVGHDYIEQSDERYTYYHEVEDKIPFDLDFFNKITKGGLPPKTLNVCLAGTGVGKSLFMCHVAASSLLQNKNVLYITMEMAEEKIAERIDANLMNISLEDLHDLPRRMYDSRIDKIQKKTTGKLIIKEYPTASAHCGHFRALHSELLLKKQFRPDIIFIDYINICASSRFKFGSNVNSYTYIKGIAEEMRGLAVELNVPLVSATQTTRQG</sequence>
<dbReference type="AlphaFoldDB" id="A0A382KVV0"/>
<feature type="domain" description="SF4 helicase" evidence="1">
    <location>
        <begin position="86"/>
        <end position="279"/>
    </location>
</feature>
<dbReference type="InterPro" id="IPR027417">
    <property type="entry name" value="P-loop_NTPase"/>
</dbReference>
<feature type="non-terminal residue" evidence="2">
    <location>
        <position position="1"/>
    </location>
</feature>
<dbReference type="GO" id="GO:0006260">
    <property type="term" value="P:DNA replication"/>
    <property type="evidence" value="ECO:0007669"/>
    <property type="project" value="InterPro"/>
</dbReference>
<accession>A0A382KVV0</accession>
<dbReference type="GO" id="GO:0003678">
    <property type="term" value="F:DNA helicase activity"/>
    <property type="evidence" value="ECO:0007669"/>
    <property type="project" value="InterPro"/>
</dbReference>
<dbReference type="PANTHER" id="PTHR30153:SF2">
    <property type="entry name" value="REPLICATIVE DNA HELICASE"/>
    <property type="match status" value="1"/>
</dbReference>
<evidence type="ECO:0000259" key="1">
    <source>
        <dbReference type="PROSITE" id="PS51199"/>
    </source>
</evidence>
<proteinExistence type="predicted"/>
<name>A0A382KVV0_9ZZZZ</name>
<dbReference type="GO" id="GO:0005524">
    <property type="term" value="F:ATP binding"/>
    <property type="evidence" value="ECO:0007669"/>
    <property type="project" value="InterPro"/>
</dbReference>
<dbReference type="EMBL" id="UINC01082698">
    <property type="protein sequence ID" value="SVC27705.1"/>
    <property type="molecule type" value="Genomic_DNA"/>
</dbReference>
<feature type="non-terminal residue" evidence="2">
    <location>
        <position position="279"/>
    </location>
</feature>
<dbReference type="Gene3D" id="3.40.50.300">
    <property type="entry name" value="P-loop containing nucleotide triphosphate hydrolases"/>
    <property type="match status" value="1"/>
</dbReference>